<sequence>MLLKGKKGLIMGVANDRSIASGIAIECSRAGADLAFSYQDERLRGRVEQIASECNSKFLIKCDVATQESIKLLFEELEKEWGGIDFVVHAVAFANKDELQGRYIDTSLDNFQLSLNISCYSFTSVARHASSMMKNGGSLLTLSYYGAEKYIPNYNVMGIAKAALEASVIYAAHDLGPDNIRVNAISAGPVRTLASSAISGIRDMLKLVENSSPLRRNVTISEIGKTAVYLLCDMSSGVTGEIIHVDSGYHCTGMNAPATGL</sequence>
<dbReference type="Gene3D" id="1.10.8.400">
    <property type="entry name" value="Enoyl acyl carrier protein reductase"/>
    <property type="match status" value="1"/>
</dbReference>
<evidence type="ECO:0000256" key="11">
    <source>
        <dbReference type="PIRNR" id="PIRNR000094"/>
    </source>
</evidence>
<evidence type="ECO:0000313" key="12">
    <source>
        <dbReference type="EMBL" id="MDZ5762544.1"/>
    </source>
</evidence>
<dbReference type="Pfam" id="PF13561">
    <property type="entry name" value="adh_short_C2"/>
    <property type="match status" value="1"/>
</dbReference>
<dbReference type="EMBL" id="JARGYT010000061">
    <property type="protein sequence ID" value="MDZ5762544.1"/>
    <property type="molecule type" value="Genomic_DNA"/>
</dbReference>
<organism evidence="12 13">
    <name type="scientific">Candidatus Cyrtobacter comes</name>
    <dbReference type="NCBI Taxonomy" id="675776"/>
    <lineage>
        <taxon>Bacteria</taxon>
        <taxon>Pseudomonadati</taxon>
        <taxon>Pseudomonadota</taxon>
        <taxon>Alphaproteobacteria</taxon>
        <taxon>Rickettsiales</taxon>
        <taxon>Candidatus Midichloriaceae</taxon>
        <taxon>Candidatus Cyrtobacter</taxon>
    </lineage>
</organism>
<dbReference type="PANTHER" id="PTHR43159">
    <property type="entry name" value="ENOYL-[ACYL-CARRIER-PROTEIN] REDUCTASE"/>
    <property type="match status" value="1"/>
</dbReference>
<dbReference type="PIRSF" id="PIRSF000094">
    <property type="entry name" value="Enoyl-ACP_rdct"/>
    <property type="match status" value="1"/>
</dbReference>
<dbReference type="CDD" id="cd05372">
    <property type="entry name" value="ENR_SDR"/>
    <property type="match status" value="1"/>
</dbReference>
<evidence type="ECO:0000256" key="8">
    <source>
        <dbReference type="ARBA" id="ARBA00023160"/>
    </source>
</evidence>
<dbReference type="Gene3D" id="3.40.50.720">
    <property type="entry name" value="NAD(P)-binding Rossmann-like Domain"/>
    <property type="match status" value="1"/>
</dbReference>
<keyword evidence="7" id="KW-0443">Lipid metabolism</keyword>
<evidence type="ECO:0000256" key="2">
    <source>
        <dbReference type="ARBA" id="ARBA00009233"/>
    </source>
</evidence>
<comment type="pathway">
    <text evidence="1">Lipid metabolism; fatty acid biosynthesis.</text>
</comment>
<evidence type="ECO:0000256" key="9">
    <source>
        <dbReference type="ARBA" id="ARBA00024967"/>
    </source>
</evidence>
<keyword evidence="4 11" id="KW-0444">Lipid biosynthesis</keyword>
<accession>A0ABU5L8U8</accession>
<keyword evidence="11" id="KW-0520">NAD</keyword>
<gene>
    <name evidence="12" type="ORF">Cyrtocomes_00932</name>
</gene>
<keyword evidence="5" id="KW-0276">Fatty acid metabolism</keyword>
<dbReference type="InterPro" id="IPR002347">
    <property type="entry name" value="SDR_fam"/>
</dbReference>
<keyword evidence="13" id="KW-1185">Reference proteome</keyword>
<comment type="function">
    <text evidence="9">Catalyzes the reduction of a carbon-carbon double bond in an enoyl moiety that is covalently linked to an acyl carrier protein (ACP). Involved in the elongation cycle of fatty acid which are used in the lipid metabolism.</text>
</comment>
<evidence type="ECO:0000256" key="5">
    <source>
        <dbReference type="ARBA" id="ARBA00022832"/>
    </source>
</evidence>
<evidence type="ECO:0000256" key="7">
    <source>
        <dbReference type="ARBA" id="ARBA00023098"/>
    </source>
</evidence>
<evidence type="ECO:0000256" key="10">
    <source>
        <dbReference type="ARBA" id="ARBA00048572"/>
    </source>
</evidence>
<keyword evidence="8 11" id="KW-0275">Fatty acid biosynthesis</keyword>
<name>A0ABU5L8U8_9RICK</name>
<evidence type="ECO:0000256" key="1">
    <source>
        <dbReference type="ARBA" id="ARBA00005194"/>
    </source>
</evidence>
<protein>
    <recommendedName>
        <fullName evidence="11">Enoyl-[acyl-carrier-protein] reductase [NADH]</fullName>
        <ecNumber evidence="11">1.3.1.9</ecNumber>
    </recommendedName>
</protein>
<comment type="similarity">
    <text evidence="2 11">Belongs to the short-chain dehydrogenases/reductases (SDR) family. FabI subfamily.</text>
</comment>
<proteinExistence type="inferred from homology"/>
<dbReference type="RefSeq" id="WP_322498004.1">
    <property type="nucleotide sequence ID" value="NZ_JARGYT010000061.1"/>
</dbReference>
<evidence type="ECO:0000256" key="3">
    <source>
        <dbReference type="ARBA" id="ARBA00011881"/>
    </source>
</evidence>
<dbReference type="Proteomes" id="UP001293791">
    <property type="component" value="Unassembled WGS sequence"/>
</dbReference>
<comment type="caution">
    <text evidence="12">The sequence shown here is derived from an EMBL/GenBank/DDBJ whole genome shotgun (WGS) entry which is preliminary data.</text>
</comment>
<comment type="catalytic activity">
    <reaction evidence="10 11">
        <text>a 2,3-saturated acyl-[ACP] + NAD(+) = a (2E)-enoyl-[ACP] + NADH + H(+)</text>
        <dbReference type="Rhea" id="RHEA:10240"/>
        <dbReference type="Rhea" id="RHEA-COMP:9925"/>
        <dbReference type="Rhea" id="RHEA-COMP:9926"/>
        <dbReference type="ChEBI" id="CHEBI:15378"/>
        <dbReference type="ChEBI" id="CHEBI:57540"/>
        <dbReference type="ChEBI" id="CHEBI:57945"/>
        <dbReference type="ChEBI" id="CHEBI:78784"/>
        <dbReference type="ChEBI" id="CHEBI:78785"/>
        <dbReference type="EC" id="1.3.1.9"/>
    </reaction>
</comment>
<dbReference type="SUPFAM" id="SSF51735">
    <property type="entry name" value="NAD(P)-binding Rossmann-fold domains"/>
    <property type="match status" value="1"/>
</dbReference>
<reference evidence="12 13" key="1">
    <citation type="submission" date="2023-02" db="EMBL/GenBank/DDBJ databases">
        <title>Host association and intracellularity evolved multiple times independently in the Rickettsiales.</title>
        <authorList>
            <person name="Castelli M."/>
            <person name="Nardi T."/>
            <person name="Gammuto L."/>
            <person name="Bellinzona G."/>
            <person name="Sabaneyeva E."/>
            <person name="Potekhin A."/>
            <person name="Serra V."/>
            <person name="Petroni G."/>
            <person name="Sassera D."/>
        </authorList>
    </citation>
    <scope>NUCLEOTIDE SEQUENCE [LARGE SCALE GENOMIC DNA]</scope>
    <source>
        <strain evidence="12 13">BOD18</strain>
    </source>
</reference>
<evidence type="ECO:0000256" key="4">
    <source>
        <dbReference type="ARBA" id="ARBA00022516"/>
    </source>
</evidence>
<evidence type="ECO:0000313" key="13">
    <source>
        <dbReference type="Proteomes" id="UP001293791"/>
    </source>
</evidence>
<dbReference type="EC" id="1.3.1.9" evidence="11"/>
<dbReference type="InterPro" id="IPR036291">
    <property type="entry name" value="NAD(P)-bd_dom_sf"/>
</dbReference>
<dbReference type="InterPro" id="IPR014358">
    <property type="entry name" value="Enoyl-ACP_Rdtase_NADH"/>
</dbReference>
<comment type="subunit">
    <text evidence="3">Homotetramer.</text>
</comment>
<dbReference type="PRINTS" id="PR00081">
    <property type="entry name" value="GDHRDH"/>
</dbReference>
<keyword evidence="6 11" id="KW-0560">Oxidoreductase</keyword>
<dbReference type="PANTHER" id="PTHR43159:SF2">
    <property type="entry name" value="ENOYL-[ACYL-CARRIER-PROTEIN] REDUCTASE [NADH], CHLOROPLASTIC"/>
    <property type="match status" value="1"/>
</dbReference>
<evidence type="ECO:0000256" key="6">
    <source>
        <dbReference type="ARBA" id="ARBA00023002"/>
    </source>
</evidence>